<dbReference type="SUPFAM" id="SSF56935">
    <property type="entry name" value="Porins"/>
    <property type="match status" value="1"/>
</dbReference>
<dbReference type="EMBL" id="BAABHV010000028">
    <property type="protein sequence ID" value="GAA5063131.1"/>
    <property type="molecule type" value="Genomic_DNA"/>
</dbReference>
<evidence type="ECO:0000313" key="5">
    <source>
        <dbReference type="Proteomes" id="UP001500518"/>
    </source>
</evidence>
<dbReference type="Gene3D" id="2.40.170.20">
    <property type="entry name" value="TonB-dependent receptor, beta-barrel domain"/>
    <property type="match status" value="1"/>
</dbReference>
<comment type="caution">
    <text evidence="4">The sequence shown here is derived from an EMBL/GenBank/DDBJ whole genome shotgun (WGS) entry which is preliminary data.</text>
</comment>
<organism evidence="4 5">
    <name type="scientific">Erythrobacter westpacificensis</name>
    <dbReference type="NCBI Taxonomy" id="1055231"/>
    <lineage>
        <taxon>Bacteria</taxon>
        <taxon>Pseudomonadati</taxon>
        <taxon>Pseudomonadota</taxon>
        <taxon>Alphaproteobacteria</taxon>
        <taxon>Sphingomonadales</taxon>
        <taxon>Erythrobacteraceae</taxon>
        <taxon>Erythrobacter/Porphyrobacter group</taxon>
        <taxon>Erythrobacter</taxon>
    </lineage>
</organism>
<reference evidence="5" key="1">
    <citation type="journal article" date="2019" name="Int. J. Syst. Evol. Microbiol.">
        <title>The Global Catalogue of Microorganisms (GCM) 10K type strain sequencing project: providing services to taxonomists for standard genome sequencing and annotation.</title>
        <authorList>
            <consortium name="The Broad Institute Genomics Platform"/>
            <consortium name="The Broad Institute Genome Sequencing Center for Infectious Disease"/>
            <person name="Wu L."/>
            <person name="Ma J."/>
        </authorList>
    </citation>
    <scope>NUCLEOTIDE SEQUENCE [LARGE SCALE GENOMIC DNA]</scope>
    <source>
        <strain evidence="5">JCM 18014</strain>
    </source>
</reference>
<sequence length="112" mass="12675">MLMGNRSGTASIYNEFNIAGGTLTPRLDFSFSSRVFYEVNNRISQPAYGVFNASVNYTTDDDRWSFTIGGRNLSDELYFVSSDARNVPTDIGYTIVSYARPREFYGTVAFRF</sequence>
<evidence type="ECO:0008006" key="6">
    <source>
        <dbReference type="Google" id="ProtNLM"/>
    </source>
</evidence>
<name>A0ABP9KSG5_9SPHN</name>
<evidence type="ECO:0000256" key="1">
    <source>
        <dbReference type="ARBA" id="ARBA00004442"/>
    </source>
</evidence>
<evidence type="ECO:0000256" key="3">
    <source>
        <dbReference type="ARBA" id="ARBA00023237"/>
    </source>
</evidence>
<keyword evidence="5" id="KW-1185">Reference proteome</keyword>
<accession>A0ABP9KSG5</accession>
<keyword evidence="3" id="KW-0998">Cell outer membrane</keyword>
<dbReference type="Proteomes" id="UP001500518">
    <property type="component" value="Unassembled WGS sequence"/>
</dbReference>
<keyword evidence="2" id="KW-0472">Membrane</keyword>
<comment type="subcellular location">
    <subcellularLocation>
        <location evidence="1">Cell outer membrane</location>
    </subcellularLocation>
</comment>
<evidence type="ECO:0000256" key="2">
    <source>
        <dbReference type="ARBA" id="ARBA00023136"/>
    </source>
</evidence>
<evidence type="ECO:0000313" key="4">
    <source>
        <dbReference type="EMBL" id="GAA5063131.1"/>
    </source>
</evidence>
<dbReference type="InterPro" id="IPR036942">
    <property type="entry name" value="Beta-barrel_TonB_sf"/>
</dbReference>
<proteinExistence type="predicted"/>
<gene>
    <name evidence="4" type="ORF">GCM10023208_34040</name>
</gene>
<protein>
    <recommendedName>
        <fullName evidence="6">TonB-dependent receptor</fullName>
    </recommendedName>
</protein>